<dbReference type="AlphaFoldDB" id="A0A099L1W0"/>
<dbReference type="RefSeq" id="WP_156115678.1">
    <property type="nucleotide sequence ID" value="NZ_JQEC01000014.1"/>
</dbReference>
<sequence>MSRLFLTLLISLSFQSIATKVDPRTWAQLSLSADYIGIIECTKAGGIVAEYRVIQTIKGIESTGDSIRVRMATDYWGTHFPTALIGEKYLITGFKGNAPIGLISTSSGGSVPLWARQLPYDYRLPLSSGIMALSQERKGEIFSFSEHHLQFDWGMNEGSGAELLVKNIQDLLASTPEQQDLFILKELYKKYEIDGYKSYVDEPAIFNKYQWLEQVEGHQDATKLVNYIWNISERLNILEQGPYSDETAQVVYDLISLLDEEEYQLEYYNFRNPKETINNEKNKVVNPVVITNLDIQQEEQNFQKYLKSSKWQEADLWYDAFDVLALKKPKIIVDYLLQYSATGKEWQNRDDGYLLASRLLIKGNPLSTNLIKSLRGAKSDQVRVASLVYLALNNPLVGVAELENLFNLKDVEQLSSDMKLWLSFNLARHGHKGAVDDFFETIMFSYANSFDRLANGHMRFFLSNMFNRMQVLLSNSAAMSGVRKPPSYSSSVLEYNSSHSDTLTPLVNWWKSNASKVTLYDVWMSELRDVGVE</sequence>
<reference evidence="1 2" key="1">
    <citation type="submission" date="2014-08" db="EMBL/GenBank/DDBJ databases">
        <title>Genomic and Phenotypic Diversity of Colwellia psychrerythraea strains from Disparate Marine Basins.</title>
        <authorList>
            <person name="Techtmann S.M."/>
            <person name="Stelling S.C."/>
            <person name="Utturkar S.M."/>
            <person name="Alshibli N."/>
            <person name="Harris A."/>
            <person name="Brown S.D."/>
            <person name="Hazen T.C."/>
        </authorList>
    </citation>
    <scope>NUCLEOTIDE SEQUENCE [LARGE SCALE GENOMIC DNA]</scope>
    <source>
        <strain evidence="1 2">GAB14E</strain>
    </source>
</reference>
<evidence type="ECO:0000313" key="2">
    <source>
        <dbReference type="Proteomes" id="UP000029868"/>
    </source>
</evidence>
<dbReference type="OrthoDB" id="9553473at2"/>
<gene>
    <name evidence="1" type="ORF">GAB14E_1780</name>
</gene>
<dbReference type="Proteomes" id="UP000029868">
    <property type="component" value="Unassembled WGS sequence"/>
</dbReference>
<protein>
    <submittedName>
        <fullName evidence="1">Uncharacterized protein</fullName>
    </submittedName>
</protein>
<accession>A0A099L1W0</accession>
<comment type="caution">
    <text evidence="1">The sequence shown here is derived from an EMBL/GenBank/DDBJ whole genome shotgun (WGS) entry which is preliminary data.</text>
</comment>
<organism evidence="1 2">
    <name type="scientific">Colwellia psychrerythraea</name>
    <name type="common">Vibrio psychroerythus</name>
    <dbReference type="NCBI Taxonomy" id="28229"/>
    <lineage>
        <taxon>Bacteria</taxon>
        <taxon>Pseudomonadati</taxon>
        <taxon>Pseudomonadota</taxon>
        <taxon>Gammaproteobacteria</taxon>
        <taxon>Alteromonadales</taxon>
        <taxon>Colwelliaceae</taxon>
        <taxon>Colwellia</taxon>
    </lineage>
</organism>
<dbReference type="PATRIC" id="fig|28229.3.peg.1383"/>
<proteinExistence type="predicted"/>
<evidence type="ECO:0000313" key="1">
    <source>
        <dbReference type="EMBL" id="KGJ95868.1"/>
    </source>
</evidence>
<name>A0A099L1W0_COLPS</name>
<dbReference type="EMBL" id="JQEC01000014">
    <property type="protein sequence ID" value="KGJ95868.1"/>
    <property type="molecule type" value="Genomic_DNA"/>
</dbReference>